<comment type="caution">
    <text evidence="6">The sequence shown here is derived from an EMBL/GenBank/DDBJ whole genome shotgun (WGS) entry which is preliminary data.</text>
</comment>
<dbReference type="AlphaFoldDB" id="A0ABD0K4W3"/>
<evidence type="ECO:0000313" key="7">
    <source>
        <dbReference type="Proteomes" id="UP001519460"/>
    </source>
</evidence>
<protein>
    <recommendedName>
        <fullName evidence="5">C1q domain-containing protein</fullName>
    </recommendedName>
</protein>
<feature type="non-terminal residue" evidence="6">
    <location>
        <position position="1"/>
    </location>
</feature>
<feature type="coiled-coil region" evidence="4">
    <location>
        <begin position="369"/>
        <end position="418"/>
    </location>
</feature>
<evidence type="ECO:0000313" key="6">
    <source>
        <dbReference type="EMBL" id="KAK7482376.1"/>
    </source>
</evidence>
<keyword evidence="7" id="KW-1185">Reference proteome</keyword>
<keyword evidence="2" id="KW-0964">Secreted</keyword>
<dbReference type="GO" id="GO:0005576">
    <property type="term" value="C:extracellular region"/>
    <property type="evidence" value="ECO:0007669"/>
    <property type="project" value="UniProtKB-SubCell"/>
</dbReference>
<keyword evidence="3" id="KW-0732">Signal</keyword>
<gene>
    <name evidence="6" type="ORF">BaRGS_00026395</name>
</gene>
<feature type="domain" description="C1q" evidence="5">
    <location>
        <begin position="448"/>
        <end position="583"/>
    </location>
</feature>
<dbReference type="InterPro" id="IPR050822">
    <property type="entry name" value="Cerebellin_Synaptic_Org"/>
</dbReference>
<dbReference type="SMART" id="SM00110">
    <property type="entry name" value="C1Q"/>
    <property type="match status" value="1"/>
</dbReference>
<dbReference type="Pfam" id="PF00386">
    <property type="entry name" value="C1q"/>
    <property type="match status" value="1"/>
</dbReference>
<dbReference type="Gene3D" id="1.20.120.20">
    <property type="entry name" value="Apolipoprotein"/>
    <property type="match status" value="1"/>
</dbReference>
<evidence type="ECO:0000259" key="5">
    <source>
        <dbReference type="PROSITE" id="PS50871"/>
    </source>
</evidence>
<dbReference type="PANTHER" id="PTHR22923">
    <property type="entry name" value="CEREBELLIN-RELATED"/>
    <property type="match status" value="1"/>
</dbReference>
<dbReference type="PROSITE" id="PS50871">
    <property type="entry name" value="C1Q"/>
    <property type="match status" value="1"/>
</dbReference>
<dbReference type="EMBL" id="JACVVK020000246">
    <property type="protein sequence ID" value="KAK7482376.1"/>
    <property type="molecule type" value="Genomic_DNA"/>
</dbReference>
<dbReference type="InterPro" id="IPR008983">
    <property type="entry name" value="Tumour_necrosis_fac-like_dom"/>
</dbReference>
<dbReference type="InterPro" id="IPR001073">
    <property type="entry name" value="C1q_dom"/>
</dbReference>
<dbReference type="SUPFAM" id="SSF49842">
    <property type="entry name" value="TNF-like"/>
    <property type="match status" value="1"/>
</dbReference>
<evidence type="ECO:0000256" key="4">
    <source>
        <dbReference type="SAM" id="Coils"/>
    </source>
</evidence>
<evidence type="ECO:0000256" key="2">
    <source>
        <dbReference type="ARBA" id="ARBA00022525"/>
    </source>
</evidence>
<organism evidence="6 7">
    <name type="scientific">Batillaria attramentaria</name>
    <dbReference type="NCBI Taxonomy" id="370345"/>
    <lineage>
        <taxon>Eukaryota</taxon>
        <taxon>Metazoa</taxon>
        <taxon>Spiralia</taxon>
        <taxon>Lophotrochozoa</taxon>
        <taxon>Mollusca</taxon>
        <taxon>Gastropoda</taxon>
        <taxon>Caenogastropoda</taxon>
        <taxon>Sorbeoconcha</taxon>
        <taxon>Cerithioidea</taxon>
        <taxon>Batillariidae</taxon>
        <taxon>Batillaria</taxon>
    </lineage>
</organism>
<reference evidence="6 7" key="1">
    <citation type="journal article" date="2023" name="Sci. Data">
        <title>Genome assembly of the Korean intertidal mud-creeper Batillaria attramentaria.</title>
        <authorList>
            <person name="Patra A.K."/>
            <person name="Ho P.T."/>
            <person name="Jun S."/>
            <person name="Lee S.J."/>
            <person name="Kim Y."/>
            <person name="Won Y.J."/>
        </authorList>
    </citation>
    <scope>NUCLEOTIDE SEQUENCE [LARGE SCALE GENOMIC DNA]</scope>
    <source>
        <strain evidence="6">Wonlab-2016</strain>
    </source>
</reference>
<dbReference type="PRINTS" id="PR00007">
    <property type="entry name" value="COMPLEMNTC1Q"/>
</dbReference>
<dbReference type="PANTHER" id="PTHR22923:SF116">
    <property type="entry name" value="C1Q DOMAIN-CONTAINING PROTEIN"/>
    <property type="match status" value="1"/>
</dbReference>
<dbReference type="SUPFAM" id="SSF58113">
    <property type="entry name" value="Apolipoprotein A-I"/>
    <property type="match status" value="1"/>
</dbReference>
<keyword evidence="4" id="KW-0175">Coiled coil</keyword>
<dbReference type="Proteomes" id="UP001519460">
    <property type="component" value="Unassembled WGS sequence"/>
</dbReference>
<feature type="coiled-coil region" evidence="4">
    <location>
        <begin position="307"/>
        <end position="341"/>
    </location>
</feature>
<name>A0ABD0K4W3_9CAEN</name>
<proteinExistence type="predicted"/>
<evidence type="ECO:0000256" key="3">
    <source>
        <dbReference type="ARBA" id="ARBA00022729"/>
    </source>
</evidence>
<evidence type="ECO:0000256" key="1">
    <source>
        <dbReference type="ARBA" id="ARBA00004613"/>
    </source>
</evidence>
<sequence length="583" mass="65123">TDGPQASAKAAYGITPVRHLTQCKGDNAVLYTPSAPVKSVYVYRGWDTLASTSVPATGLQKNLRPEDIGLYVTEAVLEDDAKYLNLTAIYLTEPPVTEEGTMGRLHVQQVSLPGNQDTVRLTCGRFISLGFPPADVIWQDPEGRVLGSTGQADGVFHVDLPPGSPSGNYSCKLDCGTSRNCCMPPHSPLLRRAHAHVDTGVTTVETSASLVDVSENMAAGMAALVNEQLQANMETNEEKLGKWKQKLEQEVSQTVHEYLLSLERRQNETEEIWNEAIEQKFKTMDQALQTHIKKTEKQMDDNISSLNQKFDDLAESIHQNLEELKTQIKTKKTENETQLQEKFAELTAQLTENIQQNLGTAEQNLTTWKSQHEKAIEDLGQLLEEQLDDHLNQLSKTSSRLQERFEELEKESEAVISERVAKAGSELEEKFGNRLSDIQAAVYSIRANTERKAAFRAVLNHPEVIANLPIPFTGHVEDLGGGYTPDTGIYTTPFSGWFTFHAQIFPHFSTNVDSRIDLYRNEEIVARGYCYQGKPGSSYTCSTGLTMHLRAGDRVWVQSLYGHQFWYAPMDNIFSGFMVTPDD</sequence>
<accession>A0ABD0K4W3</accession>
<comment type="subcellular location">
    <subcellularLocation>
        <location evidence="1">Secreted</location>
    </subcellularLocation>
</comment>
<dbReference type="Gene3D" id="2.60.120.40">
    <property type="match status" value="1"/>
</dbReference>